<reference evidence="7 8" key="1">
    <citation type="submission" date="2019-01" db="EMBL/GenBank/DDBJ databases">
        <authorList>
            <person name="Chen W.-M."/>
        </authorList>
    </citation>
    <scope>NUCLEOTIDE SEQUENCE [LARGE SCALE GENOMIC DNA]</scope>
    <source>
        <strain evidence="7 8">CCP-6</strain>
    </source>
</reference>
<dbReference type="PROSITE" id="PS50893">
    <property type="entry name" value="ABC_TRANSPORTER_2"/>
    <property type="match status" value="1"/>
</dbReference>
<name>A0A437MP30_9PROT</name>
<dbReference type="SUPFAM" id="SSF52540">
    <property type="entry name" value="P-loop containing nucleoside triphosphate hydrolases"/>
    <property type="match status" value="1"/>
</dbReference>
<dbReference type="InterPro" id="IPR003439">
    <property type="entry name" value="ABC_transporter-like_ATP-bd"/>
</dbReference>
<keyword evidence="8" id="KW-1185">Reference proteome</keyword>
<comment type="caution">
    <text evidence="7">The sequence shown here is derived from an EMBL/GenBank/DDBJ whole genome shotgun (WGS) entry which is preliminary data.</text>
</comment>
<dbReference type="InterPro" id="IPR003593">
    <property type="entry name" value="AAA+_ATPase"/>
</dbReference>
<dbReference type="InterPro" id="IPR027417">
    <property type="entry name" value="P-loop_NTPase"/>
</dbReference>
<dbReference type="PROSITE" id="PS00211">
    <property type="entry name" value="ABC_TRANSPORTER_1"/>
    <property type="match status" value="1"/>
</dbReference>
<comment type="similarity">
    <text evidence="2">Belongs to the ABC transporter superfamily.</text>
</comment>
<dbReference type="SMART" id="SM00382">
    <property type="entry name" value="AAA"/>
    <property type="match status" value="1"/>
</dbReference>
<dbReference type="AlphaFoldDB" id="A0A437MP30"/>
<accession>A0A437MP30</accession>
<dbReference type="GO" id="GO:0005524">
    <property type="term" value="F:ATP binding"/>
    <property type="evidence" value="ECO:0007669"/>
    <property type="project" value="UniProtKB-KW"/>
</dbReference>
<keyword evidence="5 7" id="KW-0067">ATP-binding</keyword>
<dbReference type="GO" id="GO:0016887">
    <property type="term" value="F:ATP hydrolysis activity"/>
    <property type="evidence" value="ECO:0007669"/>
    <property type="project" value="InterPro"/>
</dbReference>
<organism evidence="7 8">
    <name type="scientific">Rhodovarius crocodyli</name>
    <dbReference type="NCBI Taxonomy" id="1979269"/>
    <lineage>
        <taxon>Bacteria</taxon>
        <taxon>Pseudomonadati</taxon>
        <taxon>Pseudomonadota</taxon>
        <taxon>Alphaproteobacteria</taxon>
        <taxon>Acetobacterales</taxon>
        <taxon>Roseomonadaceae</taxon>
        <taxon>Rhodovarius</taxon>
    </lineage>
</organism>
<dbReference type="Gene3D" id="3.40.50.300">
    <property type="entry name" value="P-loop containing nucleotide triphosphate hydrolases"/>
    <property type="match status" value="1"/>
</dbReference>
<dbReference type="GO" id="GO:0005886">
    <property type="term" value="C:plasma membrane"/>
    <property type="evidence" value="ECO:0007669"/>
    <property type="project" value="UniProtKB-ARBA"/>
</dbReference>
<proteinExistence type="inferred from homology"/>
<dbReference type="RefSeq" id="WP_127786281.1">
    <property type="nucleotide sequence ID" value="NZ_SACL01000001.1"/>
</dbReference>
<dbReference type="InterPro" id="IPR017871">
    <property type="entry name" value="ABC_transporter-like_CS"/>
</dbReference>
<dbReference type="GO" id="GO:0022857">
    <property type="term" value="F:transmembrane transporter activity"/>
    <property type="evidence" value="ECO:0007669"/>
    <property type="project" value="TreeGrafter"/>
</dbReference>
<evidence type="ECO:0000256" key="4">
    <source>
        <dbReference type="ARBA" id="ARBA00022741"/>
    </source>
</evidence>
<evidence type="ECO:0000256" key="2">
    <source>
        <dbReference type="ARBA" id="ARBA00005417"/>
    </source>
</evidence>
<evidence type="ECO:0000256" key="3">
    <source>
        <dbReference type="ARBA" id="ARBA00020019"/>
    </source>
</evidence>
<protein>
    <recommendedName>
        <fullName evidence="3">Cell division ATP-binding protein FtsE</fullName>
    </recommendedName>
</protein>
<evidence type="ECO:0000259" key="6">
    <source>
        <dbReference type="PROSITE" id="PS50893"/>
    </source>
</evidence>
<keyword evidence="4" id="KW-0547">Nucleotide-binding</keyword>
<dbReference type="PANTHER" id="PTHR24220">
    <property type="entry name" value="IMPORT ATP-BINDING PROTEIN"/>
    <property type="match status" value="1"/>
</dbReference>
<evidence type="ECO:0000256" key="5">
    <source>
        <dbReference type="ARBA" id="ARBA00022840"/>
    </source>
</evidence>
<dbReference type="FunFam" id="3.40.50.300:FF:000056">
    <property type="entry name" value="Cell division ATP-binding protein FtsE"/>
    <property type="match status" value="1"/>
</dbReference>
<comment type="function">
    <text evidence="1">Part of the ABC transporter FtsEX involved in cellular division. Important for assembly or stability of the septal ring.</text>
</comment>
<evidence type="ECO:0000313" key="7">
    <source>
        <dbReference type="EMBL" id="RVT99386.1"/>
    </source>
</evidence>
<evidence type="ECO:0000256" key="1">
    <source>
        <dbReference type="ARBA" id="ARBA00002579"/>
    </source>
</evidence>
<feature type="domain" description="ABC transporter" evidence="6">
    <location>
        <begin position="2"/>
        <end position="220"/>
    </location>
</feature>
<dbReference type="Proteomes" id="UP000282957">
    <property type="component" value="Unassembled WGS sequence"/>
</dbReference>
<dbReference type="OrthoDB" id="9802264at2"/>
<dbReference type="EMBL" id="SACL01000001">
    <property type="protein sequence ID" value="RVT99386.1"/>
    <property type="molecule type" value="Genomic_DNA"/>
</dbReference>
<dbReference type="Pfam" id="PF00005">
    <property type="entry name" value="ABC_tran"/>
    <property type="match status" value="1"/>
</dbReference>
<dbReference type="PANTHER" id="PTHR24220:SF470">
    <property type="entry name" value="CELL DIVISION ATP-BINDING PROTEIN FTSE"/>
    <property type="match status" value="1"/>
</dbReference>
<dbReference type="InterPro" id="IPR015854">
    <property type="entry name" value="ABC_transpr_LolD-like"/>
</dbReference>
<gene>
    <name evidence="7" type="ORF">EOD42_04670</name>
</gene>
<evidence type="ECO:0000313" key="8">
    <source>
        <dbReference type="Proteomes" id="UP000282957"/>
    </source>
</evidence>
<sequence>MVRLEDITLSYRRGENPALAGLSFALEAGSFTWLMGASGAGKSSLLKLLQLSVRPTAGRLTVLGTAVHTARRRALPGLRRRIGIVFQDFRLLPHLSVLENVALPLRIAGRREVQLRADAEEMLRWVGLGHRMEDRPEALSGGEQQRVALARAVVARPALLLADEPTSHLDEPQARRVVSLLQEMQRLGTTVVVATHSPNLIQDFPAPILQLHQGRLLSHG</sequence>